<sequence>MSKKSSDKWKAALTARNEQAHKNAHKITDEIINSTVNSESAKANLFRNDDKYKMVFPSLMTAEQEEDLNIVMNSKLGNLSLRDSIKVIKRYAIIEDFLRVYEELTKTDIYFLKFIAGFKSVQQIHLLRQVSLYPEKLGDNETLNMVLYRLVRFGLIERWVFKHPVAEENVNVFTLSGNGHRFLKVIYSVDFYYHPNNYFLKGHKRDHLRFWETVDIYQSLVSLPSFRQASTWFNGTKEKPIKGSPLQVAMDMGPKAGIYRYIFYPALQNDTDKFYKQVITQWNDFVENGAKMDKPVNFLEGNKNILTFYSPTYKTALRYIKDLELSEFEYPILFMVGQAVQKNGLGHAFVAPKRHPKKDSEQPGDWMEFADLSAIIRN</sequence>
<reference evidence="1" key="1">
    <citation type="submission" date="2023-01" db="EMBL/GenBank/DDBJ databases">
        <title>Genome analysis of 13 Lactobacillus isolated from gut of wild boar.</title>
        <authorList>
            <person name="Papp P."/>
            <person name="Libisch B."/>
            <person name="Nagy T."/>
            <person name="Olasz F."/>
        </authorList>
    </citation>
    <scope>NUCLEOTIDE SEQUENCE</scope>
    <source>
        <strain evidence="1">F108</strain>
    </source>
</reference>
<name>A0AAJ1HQN7_LIMMU</name>
<proteinExistence type="predicted"/>
<protein>
    <submittedName>
        <fullName evidence="1">Uncharacterized protein</fullName>
    </submittedName>
</protein>
<dbReference type="Proteomes" id="UP001218021">
    <property type="component" value="Unassembled WGS sequence"/>
</dbReference>
<evidence type="ECO:0000313" key="2">
    <source>
        <dbReference type="Proteomes" id="UP001218021"/>
    </source>
</evidence>
<dbReference type="AlphaFoldDB" id="A0AAJ1HQN7"/>
<dbReference type="RefSeq" id="WP_272207403.1">
    <property type="nucleotide sequence ID" value="NZ_JAQONC010000001.1"/>
</dbReference>
<accession>A0AAJ1HQN7</accession>
<comment type="caution">
    <text evidence="1">The sequence shown here is derived from an EMBL/GenBank/DDBJ whole genome shotgun (WGS) entry which is preliminary data.</text>
</comment>
<organism evidence="1 2">
    <name type="scientific">Limosilactobacillus mucosae</name>
    <name type="common">Lactobacillus mucosae</name>
    <dbReference type="NCBI Taxonomy" id="97478"/>
    <lineage>
        <taxon>Bacteria</taxon>
        <taxon>Bacillati</taxon>
        <taxon>Bacillota</taxon>
        <taxon>Bacilli</taxon>
        <taxon>Lactobacillales</taxon>
        <taxon>Lactobacillaceae</taxon>
        <taxon>Limosilactobacillus</taxon>
    </lineage>
</organism>
<gene>
    <name evidence="1" type="ORF">PO158_09190</name>
</gene>
<dbReference type="EMBL" id="JAQOND010000032">
    <property type="protein sequence ID" value="MDC2828453.1"/>
    <property type="molecule type" value="Genomic_DNA"/>
</dbReference>
<evidence type="ECO:0000313" key="1">
    <source>
        <dbReference type="EMBL" id="MDC2828453.1"/>
    </source>
</evidence>